<dbReference type="SUPFAM" id="SSF53474">
    <property type="entry name" value="alpha/beta-Hydrolases"/>
    <property type="match status" value="1"/>
</dbReference>
<evidence type="ECO:0008006" key="5">
    <source>
        <dbReference type="Google" id="ProtNLM"/>
    </source>
</evidence>
<feature type="transmembrane region" description="Helical" evidence="2">
    <location>
        <begin position="206"/>
        <end position="227"/>
    </location>
</feature>
<evidence type="ECO:0000313" key="3">
    <source>
        <dbReference type="EMBL" id="CAE7505039.1"/>
    </source>
</evidence>
<keyword evidence="2" id="KW-1133">Transmembrane helix</keyword>
<feature type="compositionally biased region" description="Basic and acidic residues" evidence="1">
    <location>
        <begin position="37"/>
        <end position="51"/>
    </location>
</feature>
<gene>
    <name evidence="3" type="ORF">SNAT2548_LOCUS28287</name>
</gene>
<reference evidence="3" key="1">
    <citation type="submission" date="2021-02" db="EMBL/GenBank/DDBJ databases">
        <authorList>
            <person name="Dougan E. K."/>
            <person name="Rhodes N."/>
            <person name="Thang M."/>
            <person name="Chan C."/>
        </authorList>
    </citation>
    <scope>NUCLEOTIDE SEQUENCE</scope>
</reference>
<feature type="transmembrane region" description="Helical" evidence="2">
    <location>
        <begin position="79"/>
        <end position="105"/>
    </location>
</feature>
<sequence length="683" mass="74973">MLSTSMSPRDQGYAAESLDDLDLESRSGQAGESSHAQMEEDSKDKSFQRAGTKDSRFMHPDDSLHLHWYETTVRLRGMFYIFFSLAVVMALSLGCTAEAFFFIMASPEDSGLSFGIVVGILLTPLSLLLTAIYVDECIDMGLDAADKPSFGLFRAAVTAATRCFGKVQTDHVERALVLFVETVPIIFAIISLVMSPSKVYWYKEVGRGYCLGGLICALCICITYIACHAHVGHIPARDELMAELYHNMGPLGRFRRAEGSGAHELIDKPNHWGRACCFGLLGLCIEIGVILVFLFFHRLYAICIGELLATLLWAFALRSYAPRLLGKAFWCTLIFFILLAASLLMGTMQSAEPNPSELDPMVLGPASMNFNTSLESRLPLHFEASPLSPHPASPICRTSWGEEGGLKNWGLSILDLSIMAFASSFGGEADVREGLGKMLNGTFPDWELLEVENWNTTGRWIVVAIPSRNVRIISVRGTTNLRDAYANLQIYSAIVVLQLMGILTPVLSLMPQTVIQRVAGGGITKSFRQRFRVEARLADAARKHKEEAKKAGQVLVMTGHSLGGALVGAVSTQVGVPGVGFSPPGLLFQKFQWDLDLVQLTRAFTVVQPTNDVVPQVDSQRGLIEWLPCGESALTCHRLTHTACALWAQCGDSRPRDWRPTCSRWFGPEDLNLPVGEGEGRKA</sequence>
<feature type="compositionally biased region" description="Polar residues" evidence="1">
    <location>
        <begin position="26"/>
        <end position="36"/>
    </location>
</feature>
<name>A0A812T1T8_9DINO</name>
<evidence type="ECO:0000256" key="1">
    <source>
        <dbReference type="SAM" id="MobiDB-lite"/>
    </source>
</evidence>
<proteinExistence type="predicted"/>
<keyword evidence="2" id="KW-0472">Membrane</keyword>
<feature type="transmembrane region" description="Helical" evidence="2">
    <location>
        <begin position="111"/>
        <end position="134"/>
    </location>
</feature>
<dbReference type="EMBL" id="CAJNDS010002512">
    <property type="protein sequence ID" value="CAE7505039.1"/>
    <property type="molecule type" value="Genomic_DNA"/>
</dbReference>
<dbReference type="AlphaFoldDB" id="A0A812T1T8"/>
<feature type="region of interest" description="Disordered" evidence="1">
    <location>
        <begin position="1"/>
        <end position="51"/>
    </location>
</feature>
<dbReference type="Proteomes" id="UP000604046">
    <property type="component" value="Unassembled WGS sequence"/>
</dbReference>
<feature type="transmembrane region" description="Helical" evidence="2">
    <location>
        <begin position="329"/>
        <end position="351"/>
    </location>
</feature>
<dbReference type="OrthoDB" id="58570at2759"/>
<feature type="transmembrane region" description="Helical" evidence="2">
    <location>
        <begin position="275"/>
        <end position="293"/>
    </location>
</feature>
<dbReference type="Gene3D" id="3.40.50.1820">
    <property type="entry name" value="alpha/beta hydrolase"/>
    <property type="match status" value="1"/>
</dbReference>
<keyword evidence="2" id="KW-0812">Transmembrane</keyword>
<comment type="caution">
    <text evidence="3">The sequence shown here is derived from an EMBL/GenBank/DDBJ whole genome shotgun (WGS) entry which is preliminary data.</text>
</comment>
<keyword evidence="4" id="KW-1185">Reference proteome</keyword>
<feature type="transmembrane region" description="Helical" evidence="2">
    <location>
        <begin position="299"/>
        <end position="317"/>
    </location>
</feature>
<feature type="transmembrane region" description="Helical" evidence="2">
    <location>
        <begin position="175"/>
        <end position="194"/>
    </location>
</feature>
<accession>A0A812T1T8</accession>
<protein>
    <recommendedName>
        <fullName evidence="5">Fungal lipase-like domain-containing protein</fullName>
    </recommendedName>
</protein>
<evidence type="ECO:0000256" key="2">
    <source>
        <dbReference type="SAM" id="Phobius"/>
    </source>
</evidence>
<dbReference type="InterPro" id="IPR029058">
    <property type="entry name" value="AB_hydrolase_fold"/>
</dbReference>
<evidence type="ECO:0000313" key="4">
    <source>
        <dbReference type="Proteomes" id="UP000604046"/>
    </source>
</evidence>
<organism evidence="3 4">
    <name type="scientific">Symbiodinium natans</name>
    <dbReference type="NCBI Taxonomy" id="878477"/>
    <lineage>
        <taxon>Eukaryota</taxon>
        <taxon>Sar</taxon>
        <taxon>Alveolata</taxon>
        <taxon>Dinophyceae</taxon>
        <taxon>Suessiales</taxon>
        <taxon>Symbiodiniaceae</taxon>
        <taxon>Symbiodinium</taxon>
    </lineage>
</organism>